<dbReference type="AlphaFoldDB" id="A0A7W5P745"/>
<dbReference type="Proteomes" id="UP000565572">
    <property type="component" value="Unassembled WGS sequence"/>
</dbReference>
<name>A0A7W5P745_9ACTN</name>
<dbReference type="RefSeq" id="WP_183338241.1">
    <property type="nucleotide sequence ID" value="NZ_JACHZG010000001.1"/>
</dbReference>
<protein>
    <submittedName>
        <fullName evidence="1">Uncharacterized protein</fullName>
    </submittedName>
</protein>
<evidence type="ECO:0000313" key="1">
    <source>
        <dbReference type="EMBL" id="MBB3327185.1"/>
    </source>
</evidence>
<accession>A0A7W5P745</accession>
<gene>
    <name evidence="1" type="ORF">FHX39_002129</name>
</gene>
<evidence type="ECO:0000313" key="2">
    <source>
        <dbReference type="Proteomes" id="UP000565572"/>
    </source>
</evidence>
<dbReference type="EMBL" id="JACHZG010000001">
    <property type="protein sequence ID" value="MBB3327185.1"/>
    <property type="molecule type" value="Genomic_DNA"/>
</dbReference>
<organism evidence="1 2">
    <name type="scientific">Microlunatus antarcticus</name>
    <dbReference type="NCBI Taxonomy" id="53388"/>
    <lineage>
        <taxon>Bacteria</taxon>
        <taxon>Bacillati</taxon>
        <taxon>Actinomycetota</taxon>
        <taxon>Actinomycetes</taxon>
        <taxon>Propionibacteriales</taxon>
        <taxon>Propionibacteriaceae</taxon>
        <taxon>Microlunatus</taxon>
    </lineage>
</organism>
<proteinExistence type="predicted"/>
<reference evidence="1 2" key="1">
    <citation type="submission" date="2020-08" db="EMBL/GenBank/DDBJ databases">
        <title>Sequencing the genomes of 1000 actinobacteria strains.</title>
        <authorList>
            <person name="Klenk H.-P."/>
        </authorList>
    </citation>
    <scope>NUCLEOTIDE SEQUENCE [LARGE SCALE GENOMIC DNA]</scope>
    <source>
        <strain evidence="1 2">DSM 11053</strain>
    </source>
</reference>
<sequence length="95" mass="10919">MSCHLRVGERRVVLERILPVASGVHRGAERVHQLERVVERGDLPSVDLRQLLDQQSLAGLVRHLVRHHQSRLDHACYRSTHLTPSRTGEQHRRAS</sequence>
<comment type="caution">
    <text evidence="1">The sequence shown here is derived from an EMBL/GenBank/DDBJ whole genome shotgun (WGS) entry which is preliminary data.</text>
</comment>
<keyword evidence="2" id="KW-1185">Reference proteome</keyword>